<organism evidence="3 4">
    <name type="scientific">SAR92 bacterium BACL26 MAG-121220-bin70</name>
    <dbReference type="NCBI Taxonomy" id="1655626"/>
    <lineage>
        <taxon>Bacteria</taxon>
        <taxon>Pseudomonadati</taxon>
        <taxon>Pseudomonadota</taxon>
        <taxon>Gammaproteobacteria</taxon>
        <taxon>Cellvibrionales</taxon>
        <taxon>Porticoccaceae</taxon>
        <taxon>SAR92 clade</taxon>
    </lineage>
</organism>
<dbReference type="Gene3D" id="3.10.310.10">
    <property type="entry name" value="Diaminopimelate Epimerase, Chain A, domain 1"/>
    <property type="match status" value="2"/>
</dbReference>
<comment type="similarity">
    <text evidence="1">Belongs to the PhzF family.</text>
</comment>
<dbReference type="GO" id="GO:0005737">
    <property type="term" value="C:cytoplasm"/>
    <property type="evidence" value="ECO:0007669"/>
    <property type="project" value="TreeGrafter"/>
</dbReference>
<comment type="caution">
    <text evidence="3">The sequence shown here is derived from an EMBL/GenBank/DDBJ whole genome shotgun (WGS) entry which is preliminary data.</text>
</comment>
<name>A0A0R2UAF4_9GAMM</name>
<proteinExistence type="inferred from homology"/>
<evidence type="ECO:0000313" key="4">
    <source>
        <dbReference type="Proteomes" id="UP000051213"/>
    </source>
</evidence>
<dbReference type="Pfam" id="PF02567">
    <property type="entry name" value="PhzC-PhzF"/>
    <property type="match status" value="1"/>
</dbReference>
<dbReference type="EMBL" id="LICA01000181">
    <property type="protein sequence ID" value="KRO94080.1"/>
    <property type="molecule type" value="Genomic_DNA"/>
</dbReference>
<evidence type="ECO:0000256" key="1">
    <source>
        <dbReference type="ARBA" id="ARBA00008270"/>
    </source>
</evidence>
<sequence length="298" mass="32409">MTYRYFICDVFTNQRFSGNPLAVLPDAEGLTDLQMQQIAREFNFSETTFVFPPQFGQTRRVRIFTPTREIPFAGHPNIGTAFALAQEGAFGCIDGLLNVVFEEAAGLVPISINLDQQGNISCELKAPEPLKLGNVVSPAFIATILNLDESDIRINTHAPQEASVGLEFLFVELGTHAALQRASINLEQLRTLANQGLTPHIHLYVMSDGEFDIKARMFAPLDGVPEDPATGSANCALVGLLAHYDSADDGDFRWRISQGVEMGRPSVLCGRTEKRNGAVTGVWMAGNSVLVSAGQIEP</sequence>
<dbReference type="PANTHER" id="PTHR13774">
    <property type="entry name" value="PHENAZINE BIOSYNTHESIS PROTEIN"/>
    <property type="match status" value="1"/>
</dbReference>
<dbReference type="AlphaFoldDB" id="A0A0R2UAF4"/>
<dbReference type="SUPFAM" id="SSF54506">
    <property type="entry name" value="Diaminopimelate epimerase-like"/>
    <property type="match status" value="1"/>
</dbReference>
<dbReference type="NCBIfam" id="TIGR00654">
    <property type="entry name" value="PhzF_family"/>
    <property type="match status" value="1"/>
</dbReference>
<dbReference type="GO" id="GO:0016853">
    <property type="term" value="F:isomerase activity"/>
    <property type="evidence" value="ECO:0007669"/>
    <property type="project" value="TreeGrafter"/>
</dbReference>
<accession>A0A0R2UAF4</accession>
<evidence type="ECO:0000256" key="2">
    <source>
        <dbReference type="PIRSR" id="PIRSR016184-1"/>
    </source>
</evidence>
<evidence type="ECO:0000313" key="3">
    <source>
        <dbReference type="EMBL" id="KRO94080.1"/>
    </source>
</evidence>
<feature type="active site" evidence="2">
    <location>
        <position position="46"/>
    </location>
</feature>
<dbReference type="PANTHER" id="PTHR13774:SF32">
    <property type="entry name" value="ANTISENSE-ENHANCING SEQUENCE 1"/>
    <property type="match status" value="1"/>
</dbReference>
<dbReference type="Proteomes" id="UP000051213">
    <property type="component" value="Unassembled WGS sequence"/>
</dbReference>
<dbReference type="PIRSF" id="PIRSF016184">
    <property type="entry name" value="PhzC_PhzF"/>
    <property type="match status" value="1"/>
</dbReference>
<gene>
    <name evidence="3" type="ORF">ABS24_09000</name>
</gene>
<protein>
    <submittedName>
        <fullName evidence="3">Phenazine biosynthesis protein PhzF</fullName>
    </submittedName>
</protein>
<dbReference type="InterPro" id="IPR003719">
    <property type="entry name" value="Phenazine_PhzF-like"/>
</dbReference>
<reference evidence="3 4" key="1">
    <citation type="submission" date="2015-10" db="EMBL/GenBank/DDBJ databases">
        <title>Metagenome-Assembled Genomes uncover a global brackish microbiome.</title>
        <authorList>
            <person name="Hugerth L.W."/>
            <person name="Larsson J."/>
            <person name="Alneberg J."/>
            <person name="Lindh M.V."/>
            <person name="Legrand C."/>
            <person name="Pinhassi J."/>
            <person name="Andersson A.F."/>
        </authorList>
    </citation>
    <scope>NUCLEOTIDE SEQUENCE [LARGE SCALE GENOMIC DNA]</scope>
    <source>
        <strain evidence="3">BACL26 MAG-121220-bin70</strain>
    </source>
</reference>